<gene>
    <name evidence="2" type="ORF">HJG54_15495</name>
</gene>
<name>A0AA97AQT1_9CYAN</name>
<evidence type="ECO:0000256" key="1">
    <source>
        <dbReference type="SAM" id="MobiDB-lite"/>
    </source>
</evidence>
<accession>A0AA97AQT1</accession>
<reference evidence="2" key="1">
    <citation type="submission" date="2020-05" db="EMBL/GenBank/DDBJ databases">
        <authorList>
            <person name="Zhu T."/>
            <person name="Keshari N."/>
            <person name="Lu X."/>
        </authorList>
    </citation>
    <scope>NUCLEOTIDE SEQUENCE</scope>
    <source>
        <strain evidence="2">NK1-12</strain>
    </source>
</reference>
<dbReference type="AlphaFoldDB" id="A0AA97AQT1"/>
<organism evidence="2">
    <name type="scientific">Leptolyngbya sp. NK1-12</name>
    <dbReference type="NCBI Taxonomy" id="2547451"/>
    <lineage>
        <taxon>Bacteria</taxon>
        <taxon>Bacillati</taxon>
        <taxon>Cyanobacteriota</taxon>
        <taxon>Cyanophyceae</taxon>
        <taxon>Leptolyngbyales</taxon>
        <taxon>Leptolyngbyaceae</taxon>
        <taxon>Leptolyngbya group</taxon>
        <taxon>Leptolyngbya</taxon>
    </lineage>
</organism>
<evidence type="ECO:0000313" key="2">
    <source>
        <dbReference type="EMBL" id="WNZ24123.1"/>
    </source>
</evidence>
<protein>
    <submittedName>
        <fullName evidence="2">Uncharacterized protein</fullName>
    </submittedName>
</protein>
<feature type="compositionally biased region" description="Polar residues" evidence="1">
    <location>
        <begin position="113"/>
        <end position="129"/>
    </location>
</feature>
<sequence>MAAKPKEPENEAGKQARQQYLEQARRVIGEANLDYSALYQRFAQNDWAALKLDDTVALAALKAGYSPKEVVGILHQSPYLQHQVHVNKVPLAPMSQYVRSTVMKAVQRLEKAQGTQKTQGRSRSVSDGKSVQRKSGMEFE</sequence>
<dbReference type="RefSeq" id="WP_316429756.1">
    <property type="nucleotide sequence ID" value="NZ_CP053586.1"/>
</dbReference>
<dbReference type="EMBL" id="CP053586">
    <property type="protein sequence ID" value="WNZ24123.1"/>
    <property type="molecule type" value="Genomic_DNA"/>
</dbReference>
<feature type="region of interest" description="Disordered" evidence="1">
    <location>
        <begin position="109"/>
        <end position="140"/>
    </location>
</feature>
<proteinExistence type="predicted"/>